<sequence>MVLHENEEFHLAEKKQGHARGQRTRSVVAQCLDIAASTVSSVWAAYTDQERAEAAEEQRGRPRSFQDDEVAPVIRQYMNECNEQRLPITAKMVADEVAVQTNLCIARRSMSRLLRRLGYRYIMGEKRHYLAETVGERGVPSHVPTA</sequence>
<name>A0A8T1WA27_9STRA</name>
<reference evidence="3" key="1">
    <citation type="submission" date="2021-02" db="EMBL/GenBank/DDBJ databases">
        <authorList>
            <person name="Palmer J.M."/>
        </authorList>
    </citation>
    <scope>NUCLEOTIDE SEQUENCE</scope>
    <source>
        <strain evidence="3">SCRP734</strain>
    </source>
</reference>
<dbReference type="InterPro" id="IPR025959">
    <property type="entry name" value="Winged_HTH_dom"/>
</dbReference>
<evidence type="ECO:0000256" key="1">
    <source>
        <dbReference type="SAM" id="MobiDB-lite"/>
    </source>
</evidence>
<feature type="domain" description="Winged helix-turn helix" evidence="2">
    <location>
        <begin position="89"/>
        <end position="129"/>
    </location>
</feature>
<gene>
    <name evidence="3" type="ORF">PHYPSEUDO_011309</name>
</gene>
<proteinExistence type="predicted"/>
<accession>A0A8T1WA27</accession>
<dbReference type="Pfam" id="PF13592">
    <property type="entry name" value="HTH_33"/>
    <property type="match status" value="1"/>
</dbReference>
<dbReference type="EMBL" id="JAGDFM010000050">
    <property type="protein sequence ID" value="KAG7389040.1"/>
    <property type="molecule type" value="Genomic_DNA"/>
</dbReference>
<protein>
    <recommendedName>
        <fullName evidence="2">Winged helix-turn helix domain-containing protein</fullName>
    </recommendedName>
</protein>
<organism evidence="3 4">
    <name type="scientific">Phytophthora pseudosyringae</name>
    <dbReference type="NCBI Taxonomy" id="221518"/>
    <lineage>
        <taxon>Eukaryota</taxon>
        <taxon>Sar</taxon>
        <taxon>Stramenopiles</taxon>
        <taxon>Oomycota</taxon>
        <taxon>Peronosporomycetes</taxon>
        <taxon>Peronosporales</taxon>
        <taxon>Peronosporaceae</taxon>
        <taxon>Phytophthora</taxon>
    </lineage>
</organism>
<evidence type="ECO:0000313" key="4">
    <source>
        <dbReference type="Proteomes" id="UP000694044"/>
    </source>
</evidence>
<feature type="compositionally biased region" description="Basic and acidic residues" evidence="1">
    <location>
        <begin position="1"/>
        <end position="16"/>
    </location>
</feature>
<dbReference type="AlphaFoldDB" id="A0A8T1WA27"/>
<keyword evidence="4" id="KW-1185">Reference proteome</keyword>
<evidence type="ECO:0000259" key="2">
    <source>
        <dbReference type="Pfam" id="PF13592"/>
    </source>
</evidence>
<comment type="caution">
    <text evidence="3">The sequence shown here is derived from an EMBL/GenBank/DDBJ whole genome shotgun (WGS) entry which is preliminary data.</text>
</comment>
<dbReference type="OrthoDB" id="121137at2759"/>
<evidence type="ECO:0000313" key="3">
    <source>
        <dbReference type="EMBL" id="KAG7389040.1"/>
    </source>
</evidence>
<feature type="region of interest" description="Disordered" evidence="1">
    <location>
        <begin position="1"/>
        <end position="22"/>
    </location>
</feature>
<dbReference type="Proteomes" id="UP000694044">
    <property type="component" value="Unassembled WGS sequence"/>
</dbReference>